<accession>A0AAD5VU38</accession>
<dbReference type="AlphaFoldDB" id="A0AAD5VU38"/>
<dbReference type="InterPro" id="IPR036291">
    <property type="entry name" value="NAD(P)-bd_dom_sf"/>
</dbReference>
<sequence length="1053" mass="116648">MATFPCPQAQNSLTFSPPPLDGSLTLPEIYDHHLFKSTKHPLFAYDDDSGVHNITWGQAGQAIHTAARRLSSVVPPRDTREMPVVAILAVIDQLSYFTLTAGIMRAGYRAFPISPRNSERGVANLLLKMKVEYLIVSKDEAMRRVAQGACDLVREEQEQPLDVTLLDAPMFTELFSTQSGNFEPLPALEKASVDDVALILHSSGSTSFPKPIPLTHRNLIQWGTQPYYGETDLCGRILSNHSLPFFHAMGVVSLAWATATGVTLSNFAPRDPPMVVTPESLFKSAVTCQSRLIFCVPTFLEEWSQSQEKIVELQKFEAIMFGGAPIQKAVGDMLSNLGIHLYPFYGATELGGTSKFLPKHPPKEGWEYFQISDHSNPVFVEHDKDAGVYQLLIKSSSSHTPAVTNTLSDNVKAYDTNDLVIRHPSNPSLMKIFGRRTNPVPMETIINRHPMIQSCVIFGRGRFQAGVLVEPKPEFAFDPSDGEKLTEFRNAIWSSVESANEFGPSHSRIFKEIILVARPSKPFLYTPKGTPRRQVIINQYEEEIDQGYIDLEKASAIDLKSPDTFGLEDSKLYVSQLVEQIMGRELQGDDDFFLSGCDSLKATWIRNNLLNILRSIDINTEEIPINFIYLYPTINRLSQYLSDTANGNKTDPTQETIRRMNELVEKYSSDFKQHLPSHNTRSEKEVVLLTGSTGGLGSYVLEHLINDDGVARVYCLNRKGRKGSLERQEMAFVDRDIDLALLKSGKLVFVEGDAAEPCMGLTEALYEEIRSNITSVLHIAWRVDFNISISSTEPLLAGTRALIDLCLSSPHQEPPRLVFASSIGVVRNWKDGMAPEAPLPDATVAVGSGYPESKWVAEQILDRASQRTSFTPVIVRIGQLSGGRNGYWNPSEWVPSVIQTGPALKCLPDTQGGVSWIPVHEAAKAFAEMRSGSSSFLHLVHPNPATWSDVFSLVSRSLNVPLVPYSEWLSALEESAKLSNSVPASSLQLLDFYQSANKPLSSKDDEAFGFPRLGTTQAEAAVPAMSCWKQLGMEDVSSWLSYWASTGVLPLKA</sequence>
<dbReference type="Pfam" id="PF23562">
    <property type="entry name" value="AMP-binding_C_3"/>
    <property type="match status" value="1"/>
</dbReference>
<feature type="domain" description="Ketoreductase" evidence="3">
    <location>
        <begin position="685"/>
        <end position="854"/>
    </location>
</feature>
<dbReference type="EMBL" id="JANIEX010000268">
    <property type="protein sequence ID" value="KAJ3569819.1"/>
    <property type="molecule type" value="Genomic_DNA"/>
</dbReference>
<gene>
    <name evidence="4" type="ORF">NP233_g4796</name>
</gene>
<keyword evidence="5" id="KW-1185">Reference proteome</keyword>
<evidence type="ECO:0000259" key="3">
    <source>
        <dbReference type="SMART" id="SM00822"/>
    </source>
</evidence>
<dbReference type="InterPro" id="IPR042099">
    <property type="entry name" value="ANL_N_sf"/>
</dbReference>
<dbReference type="Pfam" id="PF07993">
    <property type="entry name" value="NAD_binding_4"/>
    <property type="match status" value="1"/>
</dbReference>
<proteinExistence type="predicted"/>
<name>A0AAD5VU38_9AGAR</name>
<keyword evidence="2" id="KW-0597">Phosphoprotein</keyword>
<dbReference type="Proteomes" id="UP001213000">
    <property type="component" value="Unassembled WGS sequence"/>
</dbReference>
<dbReference type="PANTHER" id="PTHR43439:SF2">
    <property type="entry name" value="ENZYME, PUTATIVE (JCVI)-RELATED"/>
    <property type="match status" value="1"/>
</dbReference>
<dbReference type="SUPFAM" id="SSF56801">
    <property type="entry name" value="Acetyl-CoA synthetase-like"/>
    <property type="match status" value="1"/>
</dbReference>
<dbReference type="Gene3D" id="3.40.50.12780">
    <property type="entry name" value="N-terminal domain of ligase-like"/>
    <property type="match status" value="1"/>
</dbReference>
<dbReference type="SMART" id="SM00822">
    <property type="entry name" value="PKS_KR"/>
    <property type="match status" value="1"/>
</dbReference>
<dbReference type="InterPro" id="IPR020845">
    <property type="entry name" value="AMP-binding_CS"/>
</dbReference>
<protein>
    <recommendedName>
        <fullName evidence="3">Ketoreductase domain-containing protein</fullName>
    </recommendedName>
</protein>
<keyword evidence="1" id="KW-0596">Phosphopantetheine</keyword>
<organism evidence="4 5">
    <name type="scientific">Leucocoprinus birnbaumii</name>
    <dbReference type="NCBI Taxonomy" id="56174"/>
    <lineage>
        <taxon>Eukaryota</taxon>
        <taxon>Fungi</taxon>
        <taxon>Dikarya</taxon>
        <taxon>Basidiomycota</taxon>
        <taxon>Agaricomycotina</taxon>
        <taxon>Agaricomycetes</taxon>
        <taxon>Agaricomycetidae</taxon>
        <taxon>Agaricales</taxon>
        <taxon>Agaricineae</taxon>
        <taxon>Agaricaceae</taxon>
        <taxon>Leucocoprinus</taxon>
    </lineage>
</organism>
<evidence type="ECO:0000313" key="5">
    <source>
        <dbReference type="Proteomes" id="UP001213000"/>
    </source>
</evidence>
<evidence type="ECO:0000313" key="4">
    <source>
        <dbReference type="EMBL" id="KAJ3569819.1"/>
    </source>
</evidence>
<dbReference type="InterPro" id="IPR057326">
    <property type="entry name" value="KR_dom"/>
</dbReference>
<dbReference type="InterPro" id="IPR013120">
    <property type="entry name" value="FAR_NAD-bd"/>
</dbReference>
<dbReference type="InterPro" id="IPR051414">
    <property type="entry name" value="Adenylate-forming_Reductase"/>
</dbReference>
<dbReference type="SUPFAM" id="SSF51735">
    <property type="entry name" value="NAD(P)-binding Rossmann-fold domains"/>
    <property type="match status" value="1"/>
</dbReference>
<evidence type="ECO:0000256" key="2">
    <source>
        <dbReference type="ARBA" id="ARBA00022553"/>
    </source>
</evidence>
<dbReference type="PROSITE" id="PS00455">
    <property type="entry name" value="AMP_BINDING"/>
    <property type="match status" value="1"/>
</dbReference>
<dbReference type="Gene3D" id="3.40.50.720">
    <property type="entry name" value="NAD(P)-binding Rossmann-like Domain"/>
    <property type="match status" value="1"/>
</dbReference>
<dbReference type="Pfam" id="PF00501">
    <property type="entry name" value="AMP-binding"/>
    <property type="match status" value="1"/>
</dbReference>
<evidence type="ECO:0000256" key="1">
    <source>
        <dbReference type="ARBA" id="ARBA00022450"/>
    </source>
</evidence>
<dbReference type="PANTHER" id="PTHR43439">
    <property type="entry name" value="PHENYLACETATE-COENZYME A LIGASE"/>
    <property type="match status" value="1"/>
</dbReference>
<dbReference type="InterPro" id="IPR036736">
    <property type="entry name" value="ACP-like_sf"/>
</dbReference>
<comment type="caution">
    <text evidence="4">The sequence shown here is derived from an EMBL/GenBank/DDBJ whole genome shotgun (WGS) entry which is preliminary data.</text>
</comment>
<reference evidence="4" key="1">
    <citation type="submission" date="2022-07" db="EMBL/GenBank/DDBJ databases">
        <title>Genome Sequence of Leucocoprinus birnbaumii.</title>
        <authorList>
            <person name="Buettner E."/>
        </authorList>
    </citation>
    <scope>NUCLEOTIDE SEQUENCE</scope>
    <source>
        <strain evidence="4">VT141</strain>
    </source>
</reference>
<dbReference type="InterPro" id="IPR000873">
    <property type="entry name" value="AMP-dep_synth/lig_dom"/>
</dbReference>
<dbReference type="Gene3D" id="1.10.1200.10">
    <property type="entry name" value="ACP-like"/>
    <property type="match status" value="1"/>
</dbReference>